<accession>A0A7W8GF32</accession>
<feature type="transmembrane region" description="Helical" evidence="1">
    <location>
        <begin position="12"/>
        <end position="30"/>
    </location>
</feature>
<keyword evidence="3" id="KW-1185">Reference proteome</keyword>
<keyword evidence="1" id="KW-0812">Transmembrane</keyword>
<organism evidence="2 3">
    <name type="scientific">Deinococcus budaensis</name>
    <dbReference type="NCBI Taxonomy" id="1665626"/>
    <lineage>
        <taxon>Bacteria</taxon>
        <taxon>Thermotogati</taxon>
        <taxon>Deinococcota</taxon>
        <taxon>Deinococci</taxon>
        <taxon>Deinococcales</taxon>
        <taxon>Deinococcaceae</taxon>
        <taxon>Deinococcus</taxon>
    </lineage>
</organism>
<dbReference type="EMBL" id="JACHFN010000005">
    <property type="protein sequence ID" value="MBB5234179.1"/>
    <property type="molecule type" value="Genomic_DNA"/>
</dbReference>
<protein>
    <submittedName>
        <fullName evidence="2">Uncharacterized protein</fullName>
    </submittedName>
</protein>
<dbReference type="RefSeq" id="WP_184027691.1">
    <property type="nucleotide sequence ID" value="NZ_JACHFN010000005.1"/>
</dbReference>
<proteinExistence type="predicted"/>
<sequence>MTPRRDLDPYLALIPAVVLCAVAVVHLWRWHHEPVSSWRGGGFGMYADINDEAGRYLRVYVLRDDWQPAELNDRLTTRVTNVRLNPTRFNVTAFADYLACSDLFLSQNIGAKRIRLEYWEQKFEANTSTVRMEKRLEVSREPCRVG</sequence>
<dbReference type="AlphaFoldDB" id="A0A7W8GF32"/>
<keyword evidence="1" id="KW-1133">Transmembrane helix</keyword>
<evidence type="ECO:0000313" key="2">
    <source>
        <dbReference type="EMBL" id="MBB5234179.1"/>
    </source>
</evidence>
<name>A0A7W8GF32_9DEIO</name>
<comment type="caution">
    <text evidence="2">The sequence shown here is derived from an EMBL/GenBank/DDBJ whole genome shotgun (WGS) entry which is preliminary data.</text>
</comment>
<dbReference type="Proteomes" id="UP000525389">
    <property type="component" value="Unassembled WGS sequence"/>
</dbReference>
<evidence type="ECO:0000256" key="1">
    <source>
        <dbReference type="SAM" id="Phobius"/>
    </source>
</evidence>
<evidence type="ECO:0000313" key="3">
    <source>
        <dbReference type="Proteomes" id="UP000525389"/>
    </source>
</evidence>
<keyword evidence="1" id="KW-0472">Membrane</keyword>
<gene>
    <name evidence="2" type="ORF">HNQ09_001617</name>
</gene>
<reference evidence="2 3" key="1">
    <citation type="submission" date="2020-08" db="EMBL/GenBank/DDBJ databases">
        <title>Genomic Encyclopedia of Type Strains, Phase IV (KMG-IV): sequencing the most valuable type-strain genomes for metagenomic binning, comparative biology and taxonomic classification.</title>
        <authorList>
            <person name="Goeker M."/>
        </authorList>
    </citation>
    <scope>NUCLEOTIDE SEQUENCE [LARGE SCALE GENOMIC DNA]</scope>
    <source>
        <strain evidence="2 3">DSM 101791</strain>
    </source>
</reference>